<name>H7ENY8_9SPIR</name>
<dbReference type="RefSeq" id="WP_002706284.1">
    <property type="nucleotide sequence ID" value="NZ_AGRW01000054.1"/>
</dbReference>
<feature type="chain" id="PRO_5003610275" description="Capsule assembly Wzi family protein" evidence="1">
    <location>
        <begin position="25"/>
        <end position="585"/>
    </location>
</feature>
<evidence type="ECO:0000313" key="2">
    <source>
        <dbReference type="EMBL" id="EIC00621.1"/>
    </source>
</evidence>
<keyword evidence="3" id="KW-1185">Reference proteome</keyword>
<sequence>MFLSKMRRIIAGLSLVVAGHAAFAAKRGAQELVPAGHWLYDSLKEISLESGIVNFADSAPATIQELRLYIDEVDEEKLSDSGRRQLSLIEEYLGAENFSFASDLLSVGLEPSVSVEGFWKSEDDIDWTFDRYSRKPMLDMPATITLADYVTMSMDVFLGQNKGVSLHNDNYTNILYSPDDFDINFPDTAYFSTGKMLSEKTGFGFQLGRGSRSVGDTMMGSVIWDDHLTGVSYAELEFYAPNFKYTGTVSQFNVDKYVYAHQIDLRVLRKIQLTFLEGLLVNAPMELRYLNPWTVLHGWAAWREYEPDARDPESHTCDYFGIKAQYAPVPNVRVYGLFAMTQYQTPYETTNYPDSPTPNGLGAQLGTEFYVPVSGGRFRFGIEGYWADPFLYIKESPNWSMVRTYSENMGDKAIFYEWIGSPFGPDTISAQLDAGYEVPGKWSVNLSYLFMARGELSGTNVFEKMRDSEGRLLWGGQRTQFDTESEEHPEYSSQWAYPSKGYNDWEALKALTSPSGTPEYVNRLSLRGTFSANRWLSFTAQPAYVYVLNSGNVSGETRKGFEIAFAADINIAGLFSSRPMSYNED</sequence>
<reference evidence="2 3" key="1">
    <citation type="submission" date="2011-09" db="EMBL/GenBank/DDBJ databases">
        <title>The draft genome of Treponema saccharophilum DSM 2985.</title>
        <authorList>
            <consortium name="US DOE Joint Genome Institute (JGI-PGF)"/>
            <person name="Lucas S."/>
            <person name="Copeland A."/>
            <person name="Lapidus A."/>
            <person name="Glavina del Rio T."/>
            <person name="Dalin E."/>
            <person name="Tice H."/>
            <person name="Bruce D."/>
            <person name="Goodwin L."/>
            <person name="Pitluck S."/>
            <person name="Peters L."/>
            <person name="Kyrpides N."/>
            <person name="Mavromatis K."/>
            <person name="Ivanova N."/>
            <person name="Markowitz V."/>
            <person name="Cheng J.-F."/>
            <person name="Hugenholtz P."/>
            <person name="Woyke T."/>
            <person name="Wu D."/>
            <person name="Gronow S."/>
            <person name="Wellnitz S."/>
            <person name="Brambilla E."/>
            <person name="Klenk H.-P."/>
            <person name="Eisen J.A."/>
        </authorList>
    </citation>
    <scope>NUCLEOTIDE SEQUENCE [LARGE SCALE GENOMIC DNA]</scope>
    <source>
        <strain evidence="2 3">DSM 2985</strain>
    </source>
</reference>
<organism evidence="2 3">
    <name type="scientific">Treponema saccharophilum DSM 2985</name>
    <dbReference type="NCBI Taxonomy" id="907348"/>
    <lineage>
        <taxon>Bacteria</taxon>
        <taxon>Pseudomonadati</taxon>
        <taxon>Spirochaetota</taxon>
        <taxon>Spirochaetia</taxon>
        <taxon>Spirochaetales</taxon>
        <taxon>Treponemataceae</taxon>
        <taxon>Treponema</taxon>
    </lineage>
</organism>
<accession>H7ENY8</accession>
<dbReference type="PATRIC" id="fig|907348.3.peg.2675"/>
<dbReference type="eggNOG" id="ENOG50348TB">
    <property type="taxonomic scope" value="Bacteria"/>
</dbReference>
<proteinExistence type="predicted"/>
<evidence type="ECO:0000313" key="3">
    <source>
        <dbReference type="Proteomes" id="UP000003571"/>
    </source>
</evidence>
<dbReference type="STRING" id="907348.TresaDRAFT_0094"/>
<feature type="signal peptide" evidence="1">
    <location>
        <begin position="1"/>
        <end position="24"/>
    </location>
</feature>
<evidence type="ECO:0008006" key="4">
    <source>
        <dbReference type="Google" id="ProtNLM"/>
    </source>
</evidence>
<evidence type="ECO:0000256" key="1">
    <source>
        <dbReference type="SAM" id="SignalP"/>
    </source>
</evidence>
<dbReference type="EMBL" id="AGRW01000054">
    <property type="protein sequence ID" value="EIC00621.1"/>
    <property type="molecule type" value="Genomic_DNA"/>
</dbReference>
<comment type="caution">
    <text evidence="2">The sequence shown here is derived from an EMBL/GenBank/DDBJ whole genome shotgun (WGS) entry which is preliminary data.</text>
</comment>
<keyword evidence="1" id="KW-0732">Signal</keyword>
<protein>
    <recommendedName>
        <fullName evidence="4">Capsule assembly Wzi family protein</fullName>
    </recommendedName>
</protein>
<gene>
    <name evidence="2" type="ORF">TresaDRAFT_0094</name>
</gene>
<dbReference type="AlphaFoldDB" id="H7ENY8"/>
<dbReference type="OrthoDB" id="366890at2"/>
<dbReference type="Proteomes" id="UP000003571">
    <property type="component" value="Unassembled WGS sequence"/>
</dbReference>